<dbReference type="RefSeq" id="WP_147647219.1">
    <property type="nucleotide sequence ID" value="NZ_CP042806.1"/>
</dbReference>
<dbReference type="EMBL" id="CP042806">
    <property type="protein sequence ID" value="QEE28029.1"/>
    <property type="molecule type" value="Genomic_DNA"/>
</dbReference>
<accession>A0A5B9E8C5</accession>
<evidence type="ECO:0000256" key="1">
    <source>
        <dbReference type="SAM" id="MobiDB-lite"/>
    </source>
</evidence>
<feature type="region of interest" description="Disordered" evidence="1">
    <location>
        <begin position="1"/>
        <end position="23"/>
    </location>
</feature>
<dbReference type="KEGG" id="talb:FTW19_08515"/>
<organism evidence="2 3">
    <name type="scientific">Terriglobus albidus</name>
    <dbReference type="NCBI Taxonomy" id="1592106"/>
    <lineage>
        <taxon>Bacteria</taxon>
        <taxon>Pseudomonadati</taxon>
        <taxon>Acidobacteriota</taxon>
        <taxon>Terriglobia</taxon>
        <taxon>Terriglobales</taxon>
        <taxon>Acidobacteriaceae</taxon>
        <taxon>Terriglobus</taxon>
    </lineage>
</organism>
<name>A0A5B9E8C5_9BACT</name>
<evidence type="ECO:0000313" key="3">
    <source>
        <dbReference type="Proteomes" id="UP000321820"/>
    </source>
</evidence>
<feature type="compositionally biased region" description="Polar residues" evidence="1">
    <location>
        <begin position="1"/>
        <end position="18"/>
    </location>
</feature>
<evidence type="ECO:0000313" key="2">
    <source>
        <dbReference type="EMBL" id="QEE28029.1"/>
    </source>
</evidence>
<gene>
    <name evidence="2" type="ORF">FTW19_08515</name>
</gene>
<keyword evidence="3" id="KW-1185">Reference proteome</keyword>
<protein>
    <submittedName>
        <fullName evidence="2">Uncharacterized protein</fullName>
    </submittedName>
</protein>
<dbReference type="Proteomes" id="UP000321820">
    <property type="component" value="Chromosome"/>
</dbReference>
<dbReference type="AlphaFoldDB" id="A0A5B9E8C5"/>
<sequence length="61" mass="6495">MSANSGWEFLPQNTSPQVMKNRPTGDGIRTGTIVCSGLLLSFAGQILAVEFRAILKGLTEA</sequence>
<reference evidence="2 3" key="1">
    <citation type="submission" date="2019-08" db="EMBL/GenBank/DDBJ databases">
        <title>Complete genome sequence of Terriglobus albidus strain ORNL.</title>
        <authorList>
            <person name="Podar M."/>
        </authorList>
    </citation>
    <scope>NUCLEOTIDE SEQUENCE [LARGE SCALE GENOMIC DNA]</scope>
    <source>
        <strain evidence="2 3">ORNL</strain>
    </source>
</reference>
<proteinExistence type="predicted"/>